<comment type="caution">
    <text evidence="1">The sequence shown here is derived from an EMBL/GenBank/DDBJ whole genome shotgun (WGS) entry which is preliminary data.</text>
</comment>
<protein>
    <submittedName>
        <fullName evidence="1">Uncharacterized protein</fullName>
    </submittedName>
</protein>
<dbReference type="AlphaFoldDB" id="A0A7J6A607"/>
<organism evidence="1 2">
    <name type="scientific">Ameiurus melas</name>
    <name type="common">Black bullhead</name>
    <name type="synonym">Silurus melas</name>
    <dbReference type="NCBI Taxonomy" id="219545"/>
    <lineage>
        <taxon>Eukaryota</taxon>
        <taxon>Metazoa</taxon>
        <taxon>Chordata</taxon>
        <taxon>Craniata</taxon>
        <taxon>Vertebrata</taxon>
        <taxon>Euteleostomi</taxon>
        <taxon>Actinopterygii</taxon>
        <taxon>Neopterygii</taxon>
        <taxon>Teleostei</taxon>
        <taxon>Ostariophysi</taxon>
        <taxon>Siluriformes</taxon>
        <taxon>Ictaluridae</taxon>
        <taxon>Ameiurus</taxon>
    </lineage>
</organism>
<dbReference type="EMBL" id="JAAGNN010000018">
    <property type="protein sequence ID" value="KAF4077389.1"/>
    <property type="molecule type" value="Genomic_DNA"/>
</dbReference>
<proteinExistence type="predicted"/>
<dbReference type="Proteomes" id="UP000593565">
    <property type="component" value="Unassembled WGS sequence"/>
</dbReference>
<accession>A0A7J6A607</accession>
<keyword evidence="2" id="KW-1185">Reference proteome</keyword>
<gene>
    <name evidence="1" type="ORF">AMELA_G00207550</name>
</gene>
<name>A0A7J6A607_AMEME</name>
<reference evidence="1 2" key="1">
    <citation type="submission" date="2020-02" db="EMBL/GenBank/DDBJ databases">
        <title>A chromosome-scale genome assembly of the black bullhead catfish (Ameiurus melas).</title>
        <authorList>
            <person name="Wen M."/>
            <person name="Zham M."/>
            <person name="Cabau C."/>
            <person name="Klopp C."/>
            <person name="Donnadieu C."/>
            <person name="Roques C."/>
            <person name="Bouchez O."/>
            <person name="Lampietro C."/>
            <person name="Jouanno E."/>
            <person name="Herpin A."/>
            <person name="Louis A."/>
            <person name="Berthelot C."/>
            <person name="Parey E."/>
            <person name="Roest-Crollius H."/>
            <person name="Braasch I."/>
            <person name="Postlethwait J."/>
            <person name="Robinson-Rechavi M."/>
            <person name="Echchiki A."/>
            <person name="Begum T."/>
            <person name="Montfort J."/>
            <person name="Schartl M."/>
            <person name="Bobe J."/>
            <person name="Guiguen Y."/>
        </authorList>
    </citation>
    <scope>NUCLEOTIDE SEQUENCE [LARGE SCALE GENOMIC DNA]</scope>
    <source>
        <strain evidence="1">M_S1</strain>
        <tissue evidence="1">Blood</tissue>
    </source>
</reference>
<sequence>MIRDPEHRFCWFKSTQTCYLDLEGFSYHVNTEDCFTDIQCVSGRVTEFISCGDCHHATCGTLEKVMQSVNQTLSYHLLERGVTEIGLKQYALRKAFSTLLASILNLNFLFVVGKKIVMRLAAANKQVTSE</sequence>
<evidence type="ECO:0000313" key="2">
    <source>
        <dbReference type="Proteomes" id="UP000593565"/>
    </source>
</evidence>
<evidence type="ECO:0000313" key="1">
    <source>
        <dbReference type="EMBL" id="KAF4077389.1"/>
    </source>
</evidence>